<feature type="region of interest" description="Disordered" evidence="2">
    <location>
        <begin position="1"/>
        <end position="26"/>
    </location>
</feature>
<evidence type="ECO:0000313" key="3">
    <source>
        <dbReference type="EMBL" id="CAI2376869.1"/>
    </source>
</evidence>
<name>A0AAD1XQB8_EUPCR</name>
<evidence type="ECO:0000256" key="1">
    <source>
        <dbReference type="SAM" id="Coils"/>
    </source>
</evidence>
<gene>
    <name evidence="3" type="ORF">ECRASSUSDP1_LOCUS18246</name>
</gene>
<dbReference type="PANTHER" id="PTHR47026:SF2">
    <property type="entry name" value="FLAGELLAR ASSOCIATED PROTEIN"/>
    <property type="match status" value="1"/>
</dbReference>
<sequence length="293" mass="34892">MATIEEQYTEEEEYQKEFEENAENHEPSLEEYIDIITQHQKKCEEEGKYVEAEMAMNRVKELKEQLKNRDNEELQQIHAEDLAELEETHIQEFNAFNEEWDKIMSQFQIHASELIRSLEEKHDQQIQEEMQRINEKLGDKYKKSPELLSLISTQKNLAKQKEYREAHKIQIEAQELERRERENIEKHETRIIRSQEKEMESLREKIIAGENEQKKERALKLECMFQRYQNSKAELQGQQKKDQNMLKKGFSGFNPNMSQVSRASGRSQASSMKSIHRSGQKKKPSNMSSRKVI</sequence>
<feature type="compositionally biased region" description="Basic residues" evidence="2">
    <location>
        <begin position="274"/>
        <end position="284"/>
    </location>
</feature>
<dbReference type="AlphaFoldDB" id="A0AAD1XQB8"/>
<comment type="caution">
    <text evidence="3">The sequence shown here is derived from an EMBL/GenBank/DDBJ whole genome shotgun (WGS) entry which is preliminary data.</text>
</comment>
<feature type="compositionally biased region" description="Basic and acidic residues" evidence="2">
    <location>
        <begin position="15"/>
        <end position="26"/>
    </location>
</feature>
<keyword evidence="1" id="KW-0175">Coiled coil</keyword>
<organism evidence="3 4">
    <name type="scientific">Euplotes crassus</name>
    <dbReference type="NCBI Taxonomy" id="5936"/>
    <lineage>
        <taxon>Eukaryota</taxon>
        <taxon>Sar</taxon>
        <taxon>Alveolata</taxon>
        <taxon>Ciliophora</taxon>
        <taxon>Intramacronucleata</taxon>
        <taxon>Spirotrichea</taxon>
        <taxon>Hypotrichia</taxon>
        <taxon>Euplotida</taxon>
        <taxon>Euplotidae</taxon>
        <taxon>Moneuplotes</taxon>
    </lineage>
</organism>
<dbReference type="PANTHER" id="PTHR47026">
    <property type="entry name" value="PIGMENTOSA GTPASE REGULATOR-LIKE PROTEIN, PUTATIVE-RELATED"/>
    <property type="match status" value="1"/>
</dbReference>
<reference evidence="3" key="1">
    <citation type="submission" date="2023-07" db="EMBL/GenBank/DDBJ databases">
        <authorList>
            <consortium name="AG Swart"/>
            <person name="Singh M."/>
            <person name="Singh A."/>
            <person name="Seah K."/>
            <person name="Emmerich C."/>
        </authorList>
    </citation>
    <scope>NUCLEOTIDE SEQUENCE</scope>
    <source>
        <strain evidence="3">DP1</strain>
    </source>
</reference>
<feature type="coiled-coil region" evidence="1">
    <location>
        <begin position="159"/>
        <end position="212"/>
    </location>
</feature>
<feature type="coiled-coil region" evidence="1">
    <location>
        <begin position="49"/>
        <end position="76"/>
    </location>
</feature>
<dbReference type="Proteomes" id="UP001295684">
    <property type="component" value="Unassembled WGS sequence"/>
</dbReference>
<feature type="compositionally biased region" description="Polar residues" evidence="2">
    <location>
        <begin position="253"/>
        <end position="273"/>
    </location>
</feature>
<proteinExistence type="predicted"/>
<accession>A0AAD1XQB8</accession>
<evidence type="ECO:0000256" key="2">
    <source>
        <dbReference type="SAM" id="MobiDB-lite"/>
    </source>
</evidence>
<protein>
    <submittedName>
        <fullName evidence="3">Uncharacterized protein</fullName>
    </submittedName>
</protein>
<dbReference type="EMBL" id="CAMPGE010018455">
    <property type="protein sequence ID" value="CAI2376869.1"/>
    <property type="molecule type" value="Genomic_DNA"/>
</dbReference>
<evidence type="ECO:0000313" key="4">
    <source>
        <dbReference type="Proteomes" id="UP001295684"/>
    </source>
</evidence>
<feature type="region of interest" description="Disordered" evidence="2">
    <location>
        <begin position="233"/>
        <end position="293"/>
    </location>
</feature>
<keyword evidence="4" id="KW-1185">Reference proteome</keyword>